<dbReference type="EMBL" id="FM207360">
    <property type="protein sequence ID" value="CAR63133.1"/>
    <property type="molecule type" value="Genomic_DNA"/>
</dbReference>
<organism evidence="1">
    <name type="scientific">Homo sapiens</name>
    <name type="common">Human</name>
    <dbReference type="NCBI Taxonomy" id="9606"/>
    <lineage>
        <taxon>Eukaryota</taxon>
        <taxon>Metazoa</taxon>
        <taxon>Chordata</taxon>
        <taxon>Craniata</taxon>
        <taxon>Vertebrata</taxon>
        <taxon>Euteleostomi</taxon>
        <taxon>Mammalia</taxon>
        <taxon>Eutheria</taxon>
        <taxon>Euarchontoglires</taxon>
        <taxon>Primates</taxon>
        <taxon>Haplorrhini</taxon>
        <taxon>Catarrhini</taxon>
        <taxon>Hominidae</taxon>
        <taxon>Homo</taxon>
    </lineage>
</organism>
<evidence type="ECO:0000313" key="1">
    <source>
        <dbReference type="EMBL" id="CAR63133.1"/>
    </source>
</evidence>
<dbReference type="AlphaFoldDB" id="C6GLV8"/>
<proteinExistence type="predicted"/>
<sequence>MHKFPLQKLTSIPTLSGLQLPTPYITPTPIEPHLRSTAPNSLYYTNPNRTNIKEYYKHLYINKLKNLVEMDTFL</sequence>
<accession>C6GLV8</accession>
<feature type="non-terminal residue" evidence="1">
    <location>
        <position position="74"/>
    </location>
</feature>
<reference evidence="1" key="1">
    <citation type="journal article" date="2010" name="PLoS ONE">
        <title>Inheritance of DNA transferred from American trypanosomes to human hosts.</title>
        <authorList>
            <person name="Hecht M.M."/>
            <person name="Nitz N."/>
            <person name="Araujo P.F."/>
            <person name="Sousa A.O."/>
            <person name="Rosa A.D.E. .C."/>
            <person name="Gomes D.A."/>
            <person name="Leonardecz E."/>
            <person name="Teixeira A.R."/>
        </authorList>
    </citation>
    <scope>NUCLEOTIDE SEQUENCE</scope>
    <source>
        <strain evidence="1">Case 1459_46</strain>
    </source>
</reference>
<protein>
    <submittedName>
        <fullName evidence="1">Uncharacterized protein</fullName>
    </submittedName>
</protein>
<name>C6GLV8_HUMAN</name>